<reference evidence="2" key="1">
    <citation type="submission" date="2019-08" db="EMBL/GenBank/DDBJ databases">
        <authorList>
            <person name="Kucharzyk K."/>
            <person name="Murdoch R.W."/>
            <person name="Higgins S."/>
            <person name="Loffler F."/>
        </authorList>
    </citation>
    <scope>NUCLEOTIDE SEQUENCE</scope>
</reference>
<accession>A0A645AB56</accession>
<dbReference type="SUPFAM" id="SSF51182">
    <property type="entry name" value="RmlC-like cupins"/>
    <property type="match status" value="1"/>
</dbReference>
<dbReference type="InterPro" id="IPR011051">
    <property type="entry name" value="RmlC_Cupin_sf"/>
</dbReference>
<dbReference type="Gene3D" id="2.60.120.10">
    <property type="entry name" value="Jelly Rolls"/>
    <property type="match status" value="1"/>
</dbReference>
<dbReference type="AlphaFoldDB" id="A0A645AB56"/>
<protein>
    <recommendedName>
        <fullName evidence="1">Cupin type-2 domain-containing protein</fullName>
    </recommendedName>
</protein>
<sequence>MKINPDRIHSSIIRIYAYLNKDTKKYKSEERHIMKTAFPDFMLQEDNEVVTDTMAGGMRGHVFDGANGMQMVIWDSPAGPGYCKRHSHDYGEYCLILNGEYRLILDGKEEIMLRPGDETYIAPGVEHEGWYTEGYRSIDCFEKKRFTRKADKE</sequence>
<evidence type="ECO:0000259" key="1">
    <source>
        <dbReference type="Pfam" id="PF07883"/>
    </source>
</evidence>
<proteinExistence type="predicted"/>
<comment type="caution">
    <text evidence="2">The sequence shown here is derived from an EMBL/GenBank/DDBJ whole genome shotgun (WGS) entry which is preliminary data.</text>
</comment>
<dbReference type="InterPro" id="IPR013096">
    <property type="entry name" value="Cupin_2"/>
</dbReference>
<organism evidence="2">
    <name type="scientific">bioreactor metagenome</name>
    <dbReference type="NCBI Taxonomy" id="1076179"/>
    <lineage>
        <taxon>unclassified sequences</taxon>
        <taxon>metagenomes</taxon>
        <taxon>ecological metagenomes</taxon>
    </lineage>
</organism>
<gene>
    <name evidence="2" type="ORF">SDC9_94785</name>
</gene>
<feature type="domain" description="Cupin type-2" evidence="1">
    <location>
        <begin position="77"/>
        <end position="128"/>
    </location>
</feature>
<evidence type="ECO:0000313" key="2">
    <source>
        <dbReference type="EMBL" id="MPM48063.1"/>
    </source>
</evidence>
<dbReference type="InterPro" id="IPR014710">
    <property type="entry name" value="RmlC-like_jellyroll"/>
</dbReference>
<name>A0A645AB56_9ZZZZ</name>
<dbReference type="Pfam" id="PF07883">
    <property type="entry name" value="Cupin_2"/>
    <property type="match status" value="1"/>
</dbReference>
<dbReference type="EMBL" id="VSSQ01011938">
    <property type="protein sequence ID" value="MPM48063.1"/>
    <property type="molecule type" value="Genomic_DNA"/>
</dbReference>